<reference evidence="1" key="1">
    <citation type="submission" date="2022-02" db="EMBL/GenBank/DDBJ databases">
        <title>Towards deciphering the DNA virus diversity associated with rodent species in the families Cricetidae and Heteromyidae.</title>
        <authorList>
            <person name="Lund M."/>
            <person name="Larsen B.B."/>
            <person name="Gryseels S."/>
            <person name="Kraberger S."/>
            <person name="Rowsey D.M."/>
            <person name="Steger L."/>
            <person name="Yule K.M."/>
            <person name="Upham N.S."/>
            <person name="Worobey M."/>
            <person name="Van Doorslaer K."/>
            <person name="Varsani A."/>
        </authorList>
    </citation>
    <scope>NUCLEOTIDE SEQUENCE</scope>
    <source>
        <strain evidence="1">NeonRodF8_47</strain>
    </source>
</reference>
<name>A0A976R5H5_9VIRU</name>
<organism evidence="1">
    <name type="scientific">Peromfec virus RodF8_47</name>
    <dbReference type="NCBI Taxonomy" id="2929378"/>
    <lineage>
        <taxon>Viruses</taxon>
        <taxon>Monodnaviria</taxon>
        <taxon>Sangervirae</taxon>
        <taxon>Phixviricota</taxon>
        <taxon>Malgrandaviricetes</taxon>
        <taxon>Petitvirales</taxon>
        <taxon>Microviridae</taxon>
    </lineage>
</organism>
<accession>A0A976R5H5</accession>
<dbReference type="EMBL" id="OM869633">
    <property type="protein sequence ID" value="UPW41591.1"/>
    <property type="molecule type" value="Genomic_DNA"/>
</dbReference>
<protein>
    <submittedName>
        <fullName evidence="1">Uncharacterized protein</fullName>
    </submittedName>
</protein>
<proteinExistence type="predicted"/>
<sequence>MENQETEKTTQVGHADLVLTAYALGLISENESNEEAKTFLLDLSIRNPRVFGVLCDATFIRNAAYDGKAFF</sequence>
<evidence type="ECO:0000313" key="1">
    <source>
        <dbReference type="EMBL" id="UPW41591.1"/>
    </source>
</evidence>